<reference evidence="2 3" key="1">
    <citation type="journal article" date="2009" name="J. Bacteriol.">
        <title>Genome sequence of Azotobacter vinelandii, an obligate aerobe specialized to support diverse anaerobic metabolic processes.</title>
        <authorList>
            <person name="Setubal J.C."/>
            <person name="dos Santos P."/>
            <person name="Goldman B.S."/>
            <person name="Ertesvag H."/>
            <person name="Espin G."/>
            <person name="Rubio L.M."/>
            <person name="Valla S."/>
            <person name="Almeida N.F."/>
            <person name="Balasubramanian D."/>
            <person name="Cromes L."/>
            <person name="Curatti L."/>
            <person name="Du Z."/>
            <person name="Godsy E."/>
            <person name="Goodner B."/>
            <person name="Hellner-Burris K."/>
            <person name="Hernandez J.A."/>
            <person name="Houmiel K."/>
            <person name="Imperial J."/>
            <person name="Kennedy C."/>
            <person name="Larson T.J."/>
            <person name="Latreille P."/>
            <person name="Ligon L.S."/>
            <person name="Lu J."/>
            <person name="Maerk M."/>
            <person name="Miller N.M."/>
            <person name="Norton S."/>
            <person name="O'Carroll I.P."/>
            <person name="Paulsen I."/>
            <person name="Raulfs E.C."/>
            <person name="Roemer R."/>
            <person name="Rosser J."/>
            <person name="Segura D."/>
            <person name="Slater S."/>
            <person name="Stricklin S.L."/>
            <person name="Studholme D.J."/>
            <person name="Sun J."/>
            <person name="Viana C.J."/>
            <person name="Wallin E."/>
            <person name="Wang B."/>
            <person name="Wheeler C."/>
            <person name="Zhu H."/>
            <person name="Dean D.R."/>
            <person name="Dixon R."/>
            <person name="Wood D."/>
        </authorList>
    </citation>
    <scope>NUCLEOTIDE SEQUENCE [LARGE SCALE GENOMIC DNA]</scope>
    <source>
        <strain evidence="3">DJ / ATCC BAA-1303</strain>
    </source>
</reference>
<evidence type="ECO:0000313" key="2">
    <source>
        <dbReference type="EMBL" id="ACO79938.1"/>
    </source>
</evidence>
<evidence type="ECO:0000313" key="3">
    <source>
        <dbReference type="Proteomes" id="UP000002424"/>
    </source>
</evidence>
<name>C1DS63_AZOVD</name>
<dbReference type="HOGENOM" id="CLU_2950277_0_0_6"/>
<gene>
    <name evidence="2" type="ordered locus">Avin_37940</name>
</gene>
<dbReference type="EnsemblBacteria" id="ACO79938">
    <property type="protein sequence ID" value="ACO79938"/>
    <property type="gene ID" value="Avin_37940"/>
</dbReference>
<dbReference type="AlphaFoldDB" id="C1DS63"/>
<sequence>MSTRSLTGPGRRNQRVVVALQDISERTLVGLGPWGRRGTRRRRPDRSAAGRWKNAARRA</sequence>
<dbReference type="KEGG" id="avn:Avin_37940"/>
<proteinExistence type="predicted"/>
<accession>C1DS63</accession>
<protein>
    <submittedName>
        <fullName evidence="2">Uncharacterized protein</fullName>
    </submittedName>
</protein>
<feature type="region of interest" description="Disordered" evidence="1">
    <location>
        <begin position="32"/>
        <end position="59"/>
    </location>
</feature>
<evidence type="ECO:0000256" key="1">
    <source>
        <dbReference type="SAM" id="MobiDB-lite"/>
    </source>
</evidence>
<organism evidence="2 3">
    <name type="scientific">Azotobacter vinelandii (strain DJ / ATCC BAA-1303)</name>
    <dbReference type="NCBI Taxonomy" id="322710"/>
    <lineage>
        <taxon>Bacteria</taxon>
        <taxon>Pseudomonadati</taxon>
        <taxon>Pseudomonadota</taxon>
        <taxon>Gammaproteobacteria</taxon>
        <taxon>Pseudomonadales</taxon>
        <taxon>Pseudomonadaceae</taxon>
        <taxon>Azotobacter</taxon>
    </lineage>
</organism>
<keyword evidence="3" id="KW-1185">Reference proteome</keyword>
<dbReference type="Proteomes" id="UP000002424">
    <property type="component" value="Chromosome"/>
</dbReference>
<dbReference type="EMBL" id="CP001157">
    <property type="protein sequence ID" value="ACO79938.1"/>
    <property type="molecule type" value="Genomic_DNA"/>
</dbReference>
<dbReference type="STRING" id="322710.Avin_37940"/>